<organism evidence="1 2">
    <name type="scientific">Arcanobacterium buesumense</name>
    <dbReference type="NCBI Taxonomy" id="2722751"/>
    <lineage>
        <taxon>Bacteria</taxon>
        <taxon>Bacillati</taxon>
        <taxon>Actinomycetota</taxon>
        <taxon>Actinomycetes</taxon>
        <taxon>Actinomycetales</taxon>
        <taxon>Actinomycetaceae</taxon>
        <taxon>Arcanobacterium</taxon>
    </lineage>
</organism>
<dbReference type="Pfam" id="PF17318">
    <property type="entry name" value="DUF5361"/>
    <property type="match status" value="1"/>
</dbReference>
<keyword evidence="2" id="KW-1185">Reference proteome</keyword>
<dbReference type="InterPro" id="IPR035286">
    <property type="entry name" value="DUF5361"/>
</dbReference>
<evidence type="ECO:0000313" key="1">
    <source>
        <dbReference type="EMBL" id="QJC22005.1"/>
    </source>
</evidence>
<dbReference type="KEGG" id="arca:HC352_05480"/>
<sequence>MPMRRVADLTAVMIRQPESWTHRALVPDWRWEDPAMVAQALSVDYLAFLAWAKTSDGEKGVNRPDPFPRPGIEVESASGDEFVAVTSDELEEILRRNRTE</sequence>
<dbReference type="EMBL" id="CP050804">
    <property type="protein sequence ID" value="QJC22005.1"/>
    <property type="molecule type" value="Genomic_DNA"/>
</dbReference>
<name>A0A6H2ELQ3_9ACTO</name>
<dbReference type="Proteomes" id="UP000502298">
    <property type="component" value="Chromosome"/>
</dbReference>
<dbReference type="AlphaFoldDB" id="A0A6H2ELQ3"/>
<dbReference type="RefSeq" id="WP_168917939.1">
    <property type="nucleotide sequence ID" value="NZ_CP050804.1"/>
</dbReference>
<evidence type="ECO:0000313" key="2">
    <source>
        <dbReference type="Proteomes" id="UP000502298"/>
    </source>
</evidence>
<proteinExistence type="predicted"/>
<reference evidence="1 2" key="1">
    <citation type="submission" date="2020-03" db="EMBL/GenBank/DDBJ databases">
        <title>Complete genome of Arcanobacterium buesumensis sp. nov. strain 2701.</title>
        <authorList>
            <person name="Borowiak M."/>
            <person name="Alssahen M."/>
            <person name="Laemmler C."/>
            <person name="Malorny B."/>
            <person name="Hassan A."/>
            <person name="Prenger-Berninghoff E."/>
            <person name="Ploetz M."/>
            <person name="Abdulmawjood A."/>
        </authorList>
    </citation>
    <scope>NUCLEOTIDE SEQUENCE [LARGE SCALE GENOMIC DNA]</scope>
    <source>
        <strain evidence="1 2">2701</strain>
    </source>
</reference>
<accession>A0A6H2ELQ3</accession>
<gene>
    <name evidence="1" type="ORF">HC352_05480</name>
</gene>
<protein>
    <submittedName>
        <fullName evidence="1">DUF5361 domain-containing protein</fullName>
    </submittedName>
</protein>